<dbReference type="InterPro" id="IPR020843">
    <property type="entry name" value="ER"/>
</dbReference>
<dbReference type="Gene3D" id="3.40.50.720">
    <property type="entry name" value="NAD(P)-binding Rossmann-like Domain"/>
    <property type="match status" value="1"/>
</dbReference>
<dbReference type="InterPro" id="IPR051603">
    <property type="entry name" value="Zinc-ADH_QOR/CCCR"/>
</dbReference>
<dbReference type="GO" id="GO:0016491">
    <property type="term" value="F:oxidoreductase activity"/>
    <property type="evidence" value="ECO:0007669"/>
    <property type="project" value="InterPro"/>
</dbReference>
<sequence>MMHPVPKTMAAVQLIGHGGLDKLVYSREVPVPTPAPGEVLVKVTACGMNNTDVWVRQGAYGTEDDPSAVSTWRRHGNTLTFPRIQGTDTVGHIVAVGHGVDQTRIGERVMVDFSIYNRDDDSLADIDYMGHGRDGGYAEYMALPAENAHVVATDLTDVELATFCCAYLTGERMLERARLAVGERILVTGASGGVGSAIIQLARARGAIPIAVAGPAKEAAILEIGAEAVVTRGQGDLVGAVNEAVRGEPIDVVADLVGGPLFNDLLKILRPEGRYTTAGAIAGPVVELDLRTMYLKQLELHGSSQGSRADFRRLVRYIEDKKIRPLVGGIYPLSEFHRAQTDFMAKNFVGKLVVVPD</sequence>
<evidence type="ECO:0000256" key="5">
    <source>
        <dbReference type="ARBA" id="ARBA00022884"/>
    </source>
</evidence>
<comment type="subcellular location">
    <subcellularLocation>
        <location evidence="1">Cytoplasm</location>
    </subcellularLocation>
</comment>
<evidence type="ECO:0000256" key="2">
    <source>
        <dbReference type="ARBA" id="ARBA00011881"/>
    </source>
</evidence>
<dbReference type="SUPFAM" id="SSF50129">
    <property type="entry name" value="GroES-like"/>
    <property type="match status" value="1"/>
</dbReference>
<name>A0A844A4R5_RHIFR</name>
<protein>
    <submittedName>
        <fullName evidence="8">Zinc-binding dehydrogenase</fullName>
    </submittedName>
</protein>
<dbReference type="EMBL" id="WISZ01000036">
    <property type="protein sequence ID" value="MQX07231.1"/>
    <property type="molecule type" value="Genomic_DNA"/>
</dbReference>
<dbReference type="PANTHER" id="PTHR44154">
    <property type="entry name" value="QUINONE OXIDOREDUCTASE"/>
    <property type="match status" value="1"/>
</dbReference>
<feature type="domain" description="Enoyl reductase (ER)" evidence="7">
    <location>
        <begin position="18"/>
        <end position="354"/>
    </location>
</feature>
<reference evidence="8 9" key="1">
    <citation type="journal article" date="2013" name="Genome Biol.">
        <title>Comparative genomics of the core and accessory genomes of 48 Sinorhizobium strains comprising five genospecies.</title>
        <authorList>
            <person name="Sugawara M."/>
            <person name="Epstein B."/>
            <person name="Badgley B.D."/>
            <person name="Unno T."/>
            <person name="Xu L."/>
            <person name="Reese J."/>
            <person name="Gyaneshwar P."/>
            <person name="Denny R."/>
            <person name="Mudge J."/>
            <person name="Bharti A.K."/>
            <person name="Farmer A.D."/>
            <person name="May G.D."/>
            <person name="Woodward J.E."/>
            <person name="Medigue C."/>
            <person name="Vallenet D."/>
            <person name="Lajus A."/>
            <person name="Rouy Z."/>
            <person name="Martinez-Vaz B."/>
            <person name="Tiffin P."/>
            <person name="Young N.D."/>
            <person name="Sadowsky M.J."/>
        </authorList>
    </citation>
    <scope>NUCLEOTIDE SEQUENCE [LARGE SCALE GENOMIC DNA]</scope>
    <source>
        <strain evidence="8 9">USDA205</strain>
    </source>
</reference>
<proteinExistence type="predicted"/>
<dbReference type="SMART" id="SM00829">
    <property type="entry name" value="PKS_ER"/>
    <property type="match status" value="1"/>
</dbReference>
<dbReference type="Pfam" id="PF00107">
    <property type="entry name" value="ADH_zinc_N"/>
    <property type="match status" value="1"/>
</dbReference>
<dbReference type="RefSeq" id="WP_037432809.1">
    <property type="nucleotide sequence ID" value="NZ_BJNI01000188.1"/>
</dbReference>
<comment type="subunit">
    <text evidence="2">Homotetramer.</text>
</comment>
<dbReference type="InterPro" id="IPR011032">
    <property type="entry name" value="GroES-like_sf"/>
</dbReference>
<dbReference type="GO" id="GO:0008270">
    <property type="term" value="F:zinc ion binding"/>
    <property type="evidence" value="ECO:0007669"/>
    <property type="project" value="InterPro"/>
</dbReference>
<dbReference type="Gene3D" id="3.90.180.10">
    <property type="entry name" value="Medium-chain alcohol dehydrogenases, catalytic domain"/>
    <property type="match status" value="1"/>
</dbReference>
<dbReference type="AlphaFoldDB" id="A0A844A4R5"/>
<evidence type="ECO:0000259" key="7">
    <source>
        <dbReference type="SMART" id="SM00829"/>
    </source>
</evidence>
<evidence type="ECO:0000313" key="9">
    <source>
        <dbReference type="Proteomes" id="UP000466694"/>
    </source>
</evidence>
<organism evidence="8 9">
    <name type="scientific">Rhizobium fredii</name>
    <name type="common">Sinorhizobium fredii</name>
    <dbReference type="NCBI Taxonomy" id="380"/>
    <lineage>
        <taxon>Bacteria</taxon>
        <taxon>Pseudomonadati</taxon>
        <taxon>Pseudomonadota</taxon>
        <taxon>Alphaproteobacteria</taxon>
        <taxon>Hyphomicrobiales</taxon>
        <taxon>Rhizobiaceae</taxon>
        <taxon>Sinorhizobium/Ensifer group</taxon>
        <taxon>Sinorhizobium</taxon>
    </lineage>
</organism>
<dbReference type="InterPro" id="IPR013154">
    <property type="entry name" value="ADH-like_N"/>
</dbReference>
<comment type="caution">
    <text evidence="8">The sequence shown here is derived from an EMBL/GenBank/DDBJ whole genome shotgun (WGS) entry which is preliminary data.</text>
</comment>
<dbReference type="CDD" id="cd08274">
    <property type="entry name" value="MDR9"/>
    <property type="match status" value="1"/>
</dbReference>
<gene>
    <name evidence="8" type="ORF">GHK48_02510</name>
</gene>
<dbReference type="PROSITE" id="PS01162">
    <property type="entry name" value="QOR_ZETA_CRYSTAL"/>
    <property type="match status" value="1"/>
</dbReference>
<dbReference type="GO" id="GO:0005737">
    <property type="term" value="C:cytoplasm"/>
    <property type="evidence" value="ECO:0007669"/>
    <property type="project" value="UniProtKB-SubCell"/>
</dbReference>
<dbReference type="PANTHER" id="PTHR44154:SF1">
    <property type="entry name" value="QUINONE OXIDOREDUCTASE"/>
    <property type="match status" value="1"/>
</dbReference>
<dbReference type="SUPFAM" id="SSF51735">
    <property type="entry name" value="NAD(P)-binding Rossmann-fold domains"/>
    <property type="match status" value="1"/>
</dbReference>
<evidence type="ECO:0000256" key="6">
    <source>
        <dbReference type="ARBA" id="ARBA00022990"/>
    </source>
</evidence>
<evidence type="ECO:0000313" key="8">
    <source>
        <dbReference type="EMBL" id="MQX07231.1"/>
    </source>
</evidence>
<dbReference type="Proteomes" id="UP000466694">
    <property type="component" value="Unassembled WGS sequence"/>
</dbReference>
<dbReference type="Pfam" id="PF08240">
    <property type="entry name" value="ADH_N"/>
    <property type="match status" value="1"/>
</dbReference>
<dbReference type="InterPro" id="IPR013149">
    <property type="entry name" value="ADH-like_C"/>
</dbReference>
<evidence type="ECO:0000256" key="1">
    <source>
        <dbReference type="ARBA" id="ARBA00004496"/>
    </source>
</evidence>
<keyword evidence="4" id="KW-0521">NADP</keyword>
<accession>A0A844A4R5</accession>
<evidence type="ECO:0000256" key="3">
    <source>
        <dbReference type="ARBA" id="ARBA00022490"/>
    </source>
</evidence>
<evidence type="ECO:0000256" key="4">
    <source>
        <dbReference type="ARBA" id="ARBA00022857"/>
    </source>
</evidence>
<dbReference type="InterPro" id="IPR036291">
    <property type="entry name" value="NAD(P)-bd_dom_sf"/>
</dbReference>
<keyword evidence="6" id="KW-0007">Acetylation</keyword>
<keyword evidence="3" id="KW-0963">Cytoplasm</keyword>
<keyword evidence="5" id="KW-0694">RNA-binding</keyword>
<dbReference type="GO" id="GO:0003723">
    <property type="term" value="F:RNA binding"/>
    <property type="evidence" value="ECO:0007669"/>
    <property type="project" value="UniProtKB-KW"/>
</dbReference>
<dbReference type="InterPro" id="IPR002364">
    <property type="entry name" value="Quin_OxRdtase/zeta-crystal_CS"/>
</dbReference>